<keyword evidence="3" id="KW-1185">Reference proteome</keyword>
<evidence type="ECO:0000313" key="1">
    <source>
        <dbReference type="EMBL" id="CAA2626217.1"/>
    </source>
</evidence>
<evidence type="ECO:0000313" key="3">
    <source>
        <dbReference type="Proteomes" id="UP000663760"/>
    </source>
</evidence>
<reference evidence="2" key="1">
    <citation type="submission" date="2020-02" db="EMBL/GenBank/DDBJ databases">
        <authorList>
            <person name="Scholz U."/>
            <person name="Mascher M."/>
            <person name="Fiebig A."/>
        </authorList>
    </citation>
    <scope>NUCLEOTIDE SEQUENCE</scope>
</reference>
<protein>
    <submittedName>
        <fullName evidence="2">Uncharacterized protein</fullName>
    </submittedName>
</protein>
<dbReference type="EMBL" id="LR746272">
    <property type="protein sequence ID" value="CAA7402269.1"/>
    <property type="molecule type" value="Genomic_DNA"/>
</dbReference>
<gene>
    <name evidence="1" type="ORF">SI7747_09011924</name>
    <name evidence="2" type="ORF">SI8410_09012947</name>
</gene>
<dbReference type="Proteomes" id="UP000663760">
    <property type="component" value="Chromosome 9"/>
</dbReference>
<sequence length="25" mass="2890">MKHRVQTILNKNTSLSDDTWGCITK</sequence>
<dbReference type="AlphaFoldDB" id="A0A7I8KWU9"/>
<dbReference type="EMBL" id="LR743596">
    <property type="protein sequence ID" value="CAA2626217.1"/>
    <property type="molecule type" value="Genomic_DNA"/>
</dbReference>
<accession>A0A7I8KWU9</accession>
<evidence type="ECO:0000313" key="2">
    <source>
        <dbReference type="EMBL" id="CAA7402269.1"/>
    </source>
</evidence>
<organism evidence="2 3">
    <name type="scientific">Spirodela intermedia</name>
    <name type="common">Intermediate duckweed</name>
    <dbReference type="NCBI Taxonomy" id="51605"/>
    <lineage>
        <taxon>Eukaryota</taxon>
        <taxon>Viridiplantae</taxon>
        <taxon>Streptophyta</taxon>
        <taxon>Embryophyta</taxon>
        <taxon>Tracheophyta</taxon>
        <taxon>Spermatophyta</taxon>
        <taxon>Magnoliopsida</taxon>
        <taxon>Liliopsida</taxon>
        <taxon>Araceae</taxon>
        <taxon>Lemnoideae</taxon>
        <taxon>Spirodela</taxon>
    </lineage>
</organism>
<name>A0A7I8KWU9_SPIIN</name>
<proteinExistence type="predicted"/>